<accession>A0ACB8FLH5</accession>
<evidence type="ECO:0000313" key="2">
    <source>
        <dbReference type="Proteomes" id="UP000827872"/>
    </source>
</evidence>
<comment type="caution">
    <text evidence="1">The sequence shown here is derived from an EMBL/GenBank/DDBJ whole genome shotgun (WGS) entry which is preliminary data.</text>
</comment>
<gene>
    <name evidence="1" type="ORF">K3G42_031961</name>
</gene>
<dbReference type="EMBL" id="CM037617">
    <property type="protein sequence ID" value="KAH8006087.1"/>
    <property type="molecule type" value="Genomic_DNA"/>
</dbReference>
<protein>
    <submittedName>
        <fullName evidence="1">Uncharacterized protein</fullName>
    </submittedName>
</protein>
<proteinExistence type="predicted"/>
<reference evidence="1" key="1">
    <citation type="submission" date="2021-08" db="EMBL/GenBank/DDBJ databases">
        <title>The first chromosome-level gecko genome reveals the dynamic sex chromosomes of Neotropical dwarf geckos (Sphaerodactylidae: Sphaerodactylus).</title>
        <authorList>
            <person name="Pinto B.J."/>
            <person name="Keating S.E."/>
            <person name="Gamble T."/>
        </authorList>
    </citation>
    <scope>NUCLEOTIDE SEQUENCE</scope>
    <source>
        <strain evidence="1">TG3544</strain>
    </source>
</reference>
<organism evidence="1 2">
    <name type="scientific">Sphaerodactylus townsendi</name>
    <dbReference type="NCBI Taxonomy" id="933632"/>
    <lineage>
        <taxon>Eukaryota</taxon>
        <taxon>Metazoa</taxon>
        <taxon>Chordata</taxon>
        <taxon>Craniata</taxon>
        <taxon>Vertebrata</taxon>
        <taxon>Euteleostomi</taxon>
        <taxon>Lepidosauria</taxon>
        <taxon>Squamata</taxon>
        <taxon>Bifurcata</taxon>
        <taxon>Gekkota</taxon>
        <taxon>Sphaerodactylidae</taxon>
        <taxon>Sphaerodactylus</taxon>
    </lineage>
</organism>
<dbReference type="Proteomes" id="UP000827872">
    <property type="component" value="Linkage Group LG04"/>
</dbReference>
<name>A0ACB8FLH5_9SAUR</name>
<sequence length="122" mass="13850">MIDSSKKQQQQGFPEILPVGDLKPLKEKECLDANSPKSLKEESSLEKSRKGNLSWKSRVSVDKNQKHQSKKAQYKMSALQYKPYMLGVSTVYGSELFISQKDDLSGCLEPLEFLVWESPPQV</sequence>
<keyword evidence="2" id="KW-1185">Reference proteome</keyword>
<evidence type="ECO:0000313" key="1">
    <source>
        <dbReference type="EMBL" id="KAH8006087.1"/>
    </source>
</evidence>